<evidence type="ECO:0000313" key="2">
    <source>
        <dbReference type="EMBL" id="PEJ31007.1"/>
    </source>
</evidence>
<dbReference type="PIRSF" id="PIRSF021292">
    <property type="entry name" value="Competence_ComGD"/>
    <property type="match status" value="1"/>
</dbReference>
<proteinExistence type="predicted"/>
<dbReference type="RefSeq" id="WP_056526044.1">
    <property type="nucleotide sequence ID" value="NZ_JAIQVE010000004.1"/>
</dbReference>
<dbReference type="SUPFAM" id="SSF54523">
    <property type="entry name" value="Pili subunits"/>
    <property type="match status" value="1"/>
</dbReference>
<dbReference type="InterPro" id="IPR016785">
    <property type="entry name" value="ComGD"/>
</dbReference>
<dbReference type="Proteomes" id="UP000220106">
    <property type="component" value="Unassembled WGS sequence"/>
</dbReference>
<gene>
    <name evidence="2" type="ORF">CN689_17070</name>
</gene>
<organism evidence="2 3">
    <name type="scientific">Peribacillus butanolivorans</name>
    <dbReference type="NCBI Taxonomy" id="421767"/>
    <lineage>
        <taxon>Bacteria</taxon>
        <taxon>Bacillati</taxon>
        <taxon>Bacillota</taxon>
        <taxon>Bacilli</taxon>
        <taxon>Bacillales</taxon>
        <taxon>Bacillaceae</taxon>
        <taxon>Peribacillus</taxon>
    </lineage>
</organism>
<evidence type="ECO:0008006" key="4">
    <source>
        <dbReference type="Google" id="ProtNLM"/>
    </source>
</evidence>
<accession>A0AAX0S1Q3</accession>
<comment type="caution">
    <text evidence="2">The sequence shown here is derived from an EMBL/GenBank/DDBJ whole genome shotgun (WGS) entry which is preliminary data.</text>
</comment>
<protein>
    <recommendedName>
        <fullName evidence="4">Competence protein ComG</fullName>
    </recommendedName>
</protein>
<evidence type="ECO:0000313" key="3">
    <source>
        <dbReference type="Proteomes" id="UP000220106"/>
    </source>
</evidence>
<reference evidence="2 3" key="1">
    <citation type="submission" date="2017-09" db="EMBL/GenBank/DDBJ databases">
        <title>Large-scale bioinformatics analysis of Bacillus genomes uncovers conserved roles of natural products in bacterial physiology.</title>
        <authorList>
            <consortium name="Agbiome Team Llc"/>
            <person name="Bleich R.M."/>
            <person name="Kirk G.J."/>
            <person name="Santa Maria K.C."/>
            <person name="Allen S.E."/>
            <person name="Farag S."/>
            <person name="Shank E.A."/>
            <person name="Bowers A."/>
        </authorList>
    </citation>
    <scope>NUCLEOTIDE SEQUENCE [LARGE SCALE GENOMIC DNA]</scope>
    <source>
        <strain evidence="2 3">AFS003229</strain>
    </source>
</reference>
<dbReference type="EMBL" id="NUEQ01000032">
    <property type="protein sequence ID" value="PEJ31007.1"/>
    <property type="molecule type" value="Genomic_DNA"/>
</dbReference>
<keyword evidence="1" id="KW-0472">Membrane</keyword>
<evidence type="ECO:0000256" key="1">
    <source>
        <dbReference type="SAM" id="Phobius"/>
    </source>
</evidence>
<name>A0AAX0S1Q3_9BACI</name>
<dbReference type="AlphaFoldDB" id="A0AAX0S1Q3"/>
<dbReference type="GO" id="GO:0030420">
    <property type="term" value="P:establishment of competence for transformation"/>
    <property type="evidence" value="ECO:0007669"/>
    <property type="project" value="InterPro"/>
</dbReference>
<dbReference type="NCBIfam" id="NF040982">
    <property type="entry name" value="ComGD"/>
    <property type="match status" value="1"/>
</dbReference>
<feature type="transmembrane region" description="Helical" evidence="1">
    <location>
        <begin position="20"/>
        <end position="38"/>
    </location>
</feature>
<keyword evidence="1" id="KW-1133">Transmembrane helix</keyword>
<dbReference type="InterPro" id="IPR045584">
    <property type="entry name" value="Pilin-like"/>
</dbReference>
<sequence>MNSSKLIVRPSCGGYTLSETLIVLVIFVLLSGIGLNLYPSFIKGMENKIFISQLKEDIFYAQQYAISHESLIYLHMDNTNRIYTVTSYKEGVVLERSIPKDIQFLSGTLGLTFHFNQYGNASKAGTMMIDTTKGKYKLVLNIGKGRFRIEKQ</sequence>
<keyword evidence="1" id="KW-0812">Transmembrane</keyword>